<organism evidence="1 2">
    <name type="scientific">Duganella aquatilis</name>
    <dbReference type="NCBI Taxonomy" id="2666082"/>
    <lineage>
        <taxon>Bacteria</taxon>
        <taxon>Pseudomonadati</taxon>
        <taxon>Pseudomonadota</taxon>
        <taxon>Betaproteobacteria</taxon>
        <taxon>Burkholderiales</taxon>
        <taxon>Oxalobacteraceae</taxon>
        <taxon>Telluria group</taxon>
        <taxon>Duganella</taxon>
    </lineage>
</organism>
<dbReference type="Proteomes" id="UP000439986">
    <property type="component" value="Unassembled WGS sequence"/>
</dbReference>
<dbReference type="RefSeq" id="WP_154359636.1">
    <property type="nucleotide sequence ID" value="NZ_WKJL01000016.1"/>
</dbReference>
<evidence type="ECO:0000313" key="1">
    <source>
        <dbReference type="EMBL" id="MRW86371.1"/>
    </source>
</evidence>
<proteinExistence type="predicted"/>
<gene>
    <name evidence="1" type="ORF">GJ698_20055</name>
</gene>
<accession>A0A844D640</accession>
<name>A0A844D640_9BURK</name>
<keyword evidence="2" id="KW-1185">Reference proteome</keyword>
<protein>
    <submittedName>
        <fullName evidence="1">Uncharacterized protein</fullName>
    </submittedName>
</protein>
<comment type="caution">
    <text evidence="1">The sequence shown here is derived from an EMBL/GenBank/DDBJ whole genome shotgun (WGS) entry which is preliminary data.</text>
</comment>
<evidence type="ECO:0000313" key="2">
    <source>
        <dbReference type="Proteomes" id="UP000439986"/>
    </source>
</evidence>
<dbReference type="EMBL" id="WKJL01000016">
    <property type="protein sequence ID" value="MRW86371.1"/>
    <property type="molecule type" value="Genomic_DNA"/>
</dbReference>
<sequence>MRKITTGEMAEILEIMNIKQSIDSGFAVTHHGDLDGRAIIAISTCRGEGDCYIVD</sequence>
<reference evidence="1 2" key="1">
    <citation type="submission" date="2019-11" db="EMBL/GenBank/DDBJ databases">
        <title>Novel species isolated from a subtropical stream in China.</title>
        <authorList>
            <person name="Lu H."/>
        </authorList>
    </citation>
    <scope>NUCLEOTIDE SEQUENCE [LARGE SCALE GENOMIC DNA]</scope>
    <source>
        <strain evidence="1 2">FT26W</strain>
    </source>
</reference>
<dbReference type="AlphaFoldDB" id="A0A844D640"/>